<dbReference type="PROSITE" id="PS51462">
    <property type="entry name" value="NUDIX"/>
    <property type="match status" value="1"/>
</dbReference>
<dbReference type="Pfam" id="PF00293">
    <property type="entry name" value="NUDIX"/>
    <property type="match status" value="1"/>
</dbReference>
<dbReference type="Gene3D" id="1.10.10.10">
    <property type="entry name" value="Winged helix-like DNA-binding domain superfamily/Winged helix DNA-binding domain"/>
    <property type="match status" value="1"/>
</dbReference>
<feature type="domain" description="Nudix hydrolase" evidence="1">
    <location>
        <begin position="21"/>
        <end position="154"/>
    </location>
</feature>
<dbReference type="InterPro" id="IPR036390">
    <property type="entry name" value="WH_DNA-bd_sf"/>
</dbReference>
<dbReference type="InterPro" id="IPR015797">
    <property type="entry name" value="NUDIX_hydrolase-like_dom_sf"/>
</dbReference>
<dbReference type="InterPro" id="IPR036388">
    <property type="entry name" value="WH-like_DNA-bd_sf"/>
</dbReference>
<keyword evidence="2" id="KW-0378">Hydrolase</keyword>
<keyword evidence="3" id="KW-1185">Reference proteome</keyword>
<dbReference type="InterPro" id="IPR000086">
    <property type="entry name" value="NUDIX_hydrolase_dom"/>
</dbReference>
<gene>
    <name evidence="2" type="ORF">HC175_00175</name>
</gene>
<dbReference type="PANTHER" id="PTHR43736">
    <property type="entry name" value="ADP-RIBOSE PYROPHOSPHATASE"/>
    <property type="match status" value="1"/>
</dbReference>
<dbReference type="PANTHER" id="PTHR43736:SF4">
    <property type="entry name" value="SLR1690 PROTEIN"/>
    <property type="match status" value="1"/>
</dbReference>
<evidence type="ECO:0000313" key="3">
    <source>
        <dbReference type="Proteomes" id="UP000703674"/>
    </source>
</evidence>
<name>A0ABX1CX06_9FLAO</name>
<protein>
    <submittedName>
        <fullName evidence="2">NUDIX hydrolase</fullName>
    </submittedName>
</protein>
<dbReference type="SUPFAM" id="SSF46785">
    <property type="entry name" value="Winged helix' DNA-binding domain"/>
    <property type="match status" value="1"/>
</dbReference>
<proteinExistence type="predicted"/>
<reference evidence="2 3" key="1">
    <citation type="submission" date="2020-03" db="EMBL/GenBank/DDBJ databases">
        <title>Salinimicrobium sp. nov, isolated from SCS.</title>
        <authorList>
            <person name="Cao W.R."/>
        </authorList>
    </citation>
    <scope>NUCLEOTIDE SEQUENCE [LARGE SCALE GENOMIC DNA]</scope>
    <source>
        <strain evidence="3">J15B91</strain>
    </source>
</reference>
<evidence type="ECO:0000259" key="1">
    <source>
        <dbReference type="PROSITE" id="PS51462"/>
    </source>
</evidence>
<comment type="caution">
    <text evidence="2">The sequence shown here is derived from an EMBL/GenBank/DDBJ whole genome shotgun (WGS) entry which is preliminary data.</text>
</comment>
<dbReference type="CDD" id="cd18873">
    <property type="entry name" value="NUDIX_NadM_like"/>
    <property type="match status" value="1"/>
</dbReference>
<accession>A0ABX1CX06</accession>
<sequence>MYEEKEGLEVTAEDLYKQKDKMYVATDCIIFGFDSGSLKLLLFRRRVSPLEGNWSLIGSFVKLNEDVGTAAKRVLEEITGLKDVYMEELKVYGAADRDPGFRCISIAQYALIRLNEYDRELVKEFGAEWFDVNELPELVLDHEQMVRDALDKLKQKARLQPLGFELLPEKFTIPQLQNVYEVIFQKELDPRNFRKKVLSHNVIVKLEEKDKSSSKRGAFLYQFDKDRYQKLIQKGNDFEVW</sequence>
<dbReference type="RefSeq" id="WP_168136504.1">
    <property type="nucleotide sequence ID" value="NZ_JAAVJR010000001.1"/>
</dbReference>
<dbReference type="GO" id="GO:0016787">
    <property type="term" value="F:hydrolase activity"/>
    <property type="evidence" value="ECO:0007669"/>
    <property type="project" value="UniProtKB-KW"/>
</dbReference>
<dbReference type="Gene3D" id="3.90.79.10">
    <property type="entry name" value="Nucleoside Triphosphate Pyrophosphohydrolase"/>
    <property type="match status" value="1"/>
</dbReference>
<evidence type="ECO:0000313" key="2">
    <source>
        <dbReference type="EMBL" id="NJW51328.1"/>
    </source>
</evidence>
<dbReference type="SUPFAM" id="SSF55811">
    <property type="entry name" value="Nudix"/>
    <property type="match status" value="1"/>
</dbReference>
<organism evidence="2 3">
    <name type="scientific">Salinimicrobium oceani</name>
    <dbReference type="NCBI Taxonomy" id="2722702"/>
    <lineage>
        <taxon>Bacteria</taxon>
        <taxon>Pseudomonadati</taxon>
        <taxon>Bacteroidota</taxon>
        <taxon>Flavobacteriia</taxon>
        <taxon>Flavobacteriales</taxon>
        <taxon>Flavobacteriaceae</taxon>
        <taxon>Salinimicrobium</taxon>
    </lineage>
</organism>
<dbReference type="EMBL" id="JAAVJR010000001">
    <property type="protein sequence ID" value="NJW51328.1"/>
    <property type="molecule type" value="Genomic_DNA"/>
</dbReference>
<dbReference type="Proteomes" id="UP000703674">
    <property type="component" value="Unassembled WGS sequence"/>
</dbReference>
<dbReference type="InterPro" id="IPR054105">
    <property type="entry name" value="WHD_NrtR"/>
</dbReference>
<dbReference type="Pfam" id="PF21906">
    <property type="entry name" value="WHD_NrtR"/>
    <property type="match status" value="1"/>
</dbReference>